<dbReference type="Proteomes" id="UP000095280">
    <property type="component" value="Unplaced"/>
</dbReference>
<accession>A0A1I8I2M7</accession>
<protein>
    <submittedName>
        <fullName evidence="2">Uncharacterized protein</fullName>
    </submittedName>
</protein>
<reference evidence="2" key="1">
    <citation type="submission" date="2016-11" db="UniProtKB">
        <authorList>
            <consortium name="WormBaseParasite"/>
        </authorList>
    </citation>
    <scope>IDENTIFICATION</scope>
</reference>
<keyword evidence="1" id="KW-1185">Reference proteome</keyword>
<proteinExistence type="predicted"/>
<evidence type="ECO:0000313" key="2">
    <source>
        <dbReference type="WBParaSite" id="maker-uti_cns_0009354-snap-gene-0.4-mRNA-1"/>
    </source>
</evidence>
<organism evidence="1 2">
    <name type="scientific">Macrostomum lignano</name>
    <dbReference type="NCBI Taxonomy" id="282301"/>
    <lineage>
        <taxon>Eukaryota</taxon>
        <taxon>Metazoa</taxon>
        <taxon>Spiralia</taxon>
        <taxon>Lophotrochozoa</taxon>
        <taxon>Platyhelminthes</taxon>
        <taxon>Rhabditophora</taxon>
        <taxon>Macrostomorpha</taxon>
        <taxon>Macrostomida</taxon>
        <taxon>Macrostomidae</taxon>
        <taxon>Macrostomum</taxon>
    </lineage>
</organism>
<dbReference type="AlphaFoldDB" id="A0A1I8I2M7"/>
<evidence type="ECO:0000313" key="1">
    <source>
        <dbReference type="Proteomes" id="UP000095280"/>
    </source>
</evidence>
<dbReference type="WBParaSite" id="maker-uti_cns_0009354-snap-gene-0.4-mRNA-1">
    <property type="protein sequence ID" value="maker-uti_cns_0009354-snap-gene-0.4-mRNA-1"/>
    <property type="gene ID" value="maker-uti_cns_0009354-snap-gene-0.4"/>
</dbReference>
<sequence length="17" mass="1921">MTGLKPYTKCQILLQAI</sequence>
<name>A0A1I8I2M7_9PLAT</name>